<comment type="similarity">
    <text evidence="1">Belongs to the PhzF family.</text>
</comment>
<reference evidence="4" key="1">
    <citation type="submission" date="2018-09" db="EMBL/GenBank/DDBJ databases">
        <authorList>
            <person name="Zhu H."/>
        </authorList>
    </citation>
    <scope>NUCLEOTIDE SEQUENCE [LARGE SCALE GENOMIC DNA]</scope>
    <source>
        <strain evidence="4">K1R23-30</strain>
    </source>
</reference>
<dbReference type="SUPFAM" id="SSF54506">
    <property type="entry name" value="Diaminopimelate epimerase-like"/>
    <property type="match status" value="1"/>
</dbReference>
<protein>
    <submittedName>
        <fullName evidence="3">PhzF family phenazine biosynthesis protein</fullName>
    </submittedName>
</protein>
<feature type="active site" evidence="2">
    <location>
        <position position="46"/>
    </location>
</feature>
<evidence type="ECO:0000256" key="1">
    <source>
        <dbReference type="ARBA" id="ARBA00008270"/>
    </source>
</evidence>
<sequence length="275" mass="29542">MQRRFRQVDVFTAVPYLGNPVAVILDGDGLTTERMQTIARWTNLSETTFVCSPTDPSADYLLRIFCPTNEMRFAGHPTIGSAHALLSSGFIPKQAGTLVQQCGVGLVHLQTDDDGIAIALPPALMTPVDAATHREVEEAIGARLLEAPVIVDIGVEWLTGQVASGEALRALKPSMDGMAAIARRVGANVNMFGLDGDTVEVRSFAPNESTPEDPVCGSGNGAVAYYLRERRGTVDYHARQGRCVGRDGHIRVSHDKDTIWLGGQAVNCIEGMIQA</sequence>
<dbReference type="OrthoDB" id="9788221at2"/>
<gene>
    <name evidence="3" type="ORF">D3871_05425</name>
</gene>
<keyword evidence="4" id="KW-1185">Reference proteome</keyword>
<dbReference type="PIRSF" id="PIRSF016184">
    <property type="entry name" value="PhzC_PhzF"/>
    <property type="match status" value="1"/>
</dbReference>
<dbReference type="GO" id="GO:0016853">
    <property type="term" value="F:isomerase activity"/>
    <property type="evidence" value="ECO:0007669"/>
    <property type="project" value="TreeGrafter"/>
</dbReference>
<organism evidence="3 4">
    <name type="scientific">Noviherbaspirillum saxi</name>
    <dbReference type="NCBI Taxonomy" id="2320863"/>
    <lineage>
        <taxon>Bacteria</taxon>
        <taxon>Pseudomonadati</taxon>
        <taxon>Pseudomonadota</taxon>
        <taxon>Betaproteobacteria</taxon>
        <taxon>Burkholderiales</taxon>
        <taxon>Oxalobacteraceae</taxon>
        <taxon>Noviherbaspirillum</taxon>
    </lineage>
</organism>
<proteinExistence type="inferred from homology"/>
<dbReference type="PANTHER" id="PTHR13774">
    <property type="entry name" value="PHENAZINE BIOSYNTHESIS PROTEIN"/>
    <property type="match status" value="1"/>
</dbReference>
<dbReference type="Gene3D" id="3.10.310.10">
    <property type="entry name" value="Diaminopimelate Epimerase, Chain A, domain 1"/>
    <property type="match status" value="2"/>
</dbReference>
<dbReference type="GO" id="GO:0005737">
    <property type="term" value="C:cytoplasm"/>
    <property type="evidence" value="ECO:0007669"/>
    <property type="project" value="TreeGrafter"/>
</dbReference>
<evidence type="ECO:0000313" key="4">
    <source>
        <dbReference type="Proteomes" id="UP000265955"/>
    </source>
</evidence>
<dbReference type="PANTHER" id="PTHR13774:SF32">
    <property type="entry name" value="ANTISENSE-ENHANCING SEQUENCE 1"/>
    <property type="match status" value="1"/>
</dbReference>
<dbReference type="Proteomes" id="UP000265955">
    <property type="component" value="Unassembled WGS sequence"/>
</dbReference>
<dbReference type="Pfam" id="PF02567">
    <property type="entry name" value="PhzC-PhzF"/>
    <property type="match status" value="1"/>
</dbReference>
<name>A0A3A3GGD6_9BURK</name>
<evidence type="ECO:0000313" key="3">
    <source>
        <dbReference type="EMBL" id="RJF99969.1"/>
    </source>
</evidence>
<evidence type="ECO:0000256" key="2">
    <source>
        <dbReference type="PIRSR" id="PIRSR016184-1"/>
    </source>
</evidence>
<dbReference type="NCBIfam" id="TIGR00654">
    <property type="entry name" value="PhzF_family"/>
    <property type="match status" value="1"/>
</dbReference>
<comment type="caution">
    <text evidence="3">The sequence shown here is derived from an EMBL/GenBank/DDBJ whole genome shotgun (WGS) entry which is preliminary data.</text>
</comment>
<dbReference type="EMBL" id="QYUO01000001">
    <property type="protein sequence ID" value="RJF99969.1"/>
    <property type="molecule type" value="Genomic_DNA"/>
</dbReference>
<accession>A0A3A3GGD6</accession>
<dbReference type="AlphaFoldDB" id="A0A3A3GGD6"/>
<dbReference type="InterPro" id="IPR003719">
    <property type="entry name" value="Phenazine_PhzF-like"/>
</dbReference>